<dbReference type="Proteomes" id="UP001312908">
    <property type="component" value="Unassembled WGS sequence"/>
</dbReference>
<accession>A0ABU7U3F0</accession>
<gene>
    <name evidence="2" type="ORF">DOFOFD_08415</name>
</gene>
<proteinExistence type="predicted"/>
<comment type="caution">
    <text evidence="2">The sequence shown here is derived from an EMBL/GenBank/DDBJ whole genome shotgun (WGS) entry which is preliminary data.</text>
</comment>
<evidence type="ECO:0000256" key="1">
    <source>
        <dbReference type="SAM" id="MobiDB-lite"/>
    </source>
</evidence>
<organism evidence="2 3">
    <name type="scientific">Sorlinia euscelidii</name>
    <dbReference type="NCBI Taxonomy" id="3081148"/>
    <lineage>
        <taxon>Bacteria</taxon>
        <taxon>Pseudomonadati</taxon>
        <taxon>Pseudomonadota</taxon>
        <taxon>Alphaproteobacteria</taxon>
        <taxon>Acetobacterales</taxon>
        <taxon>Acetobacteraceae</taxon>
        <taxon>Sorlinia</taxon>
    </lineage>
</organism>
<feature type="region of interest" description="Disordered" evidence="1">
    <location>
        <begin position="1"/>
        <end position="56"/>
    </location>
</feature>
<name>A0ABU7U3F0_9PROT</name>
<sequence length="80" mass="8869">MVGKSRKKKSRLLTSEERAIPQILKGKGNGSGEHFDPPHAVEESAATRRVPIPRPGRLESNLFTVREGNSEFKLLMTGEI</sequence>
<evidence type="ECO:0000313" key="3">
    <source>
        <dbReference type="Proteomes" id="UP001312908"/>
    </source>
</evidence>
<protein>
    <submittedName>
        <fullName evidence="2">Uncharacterized protein</fullName>
    </submittedName>
</protein>
<dbReference type="EMBL" id="JAWJZY010000003">
    <property type="protein sequence ID" value="MEE8659033.1"/>
    <property type="molecule type" value="Genomic_DNA"/>
</dbReference>
<feature type="compositionally biased region" description="Basic and acidic residues" evidence="1">
    <location>
        <begin position="33"/>
        <end position="46"/>
    </location>
</feature>
<keyword evidence="3" id="KW-1185">Reference proteome</keyword>
<evidence type="ECO:0000313" key="2">
    <source>
        <dbReference type="EMBL" id="MEE8659033.1"/>
    </source>
</evidence>
<feature type="compositionally biased region" description="Basic residues" evidence="1">
    <location>
        <begin position="1"/>
        <end position="11"/>
    </location>
</feature>
<reference evidence="2 3" key="1">
    <citation type="submission" date="2023-10" db="EMBL/GenBank/DDBJ databases">
        <title>Sorlinia euscelidii gen. nov., sp. nov., an acetic acid bacteria isolated from the gut of Euscelidius variegatus emitter.</title>
        <authorList>
            <person name="Michoud G."/>
            <person name="Marasco R."/>
            <person name="Seferji K."/>
            <person name="Gonella E."/>
            <person name="Garuglieri E."/>
            <person name="Alma A."/>
            <person name="Mapelli F."/>
            <person name="Borin S."/>
            <person name="Daffonchio D."/>
            <person name="Crotti E."/>
        </authorList>
    </citation>
    <scope>NUCLEOTIDE SEQUENCE [LARGE SCALE GENOMIC DNA]</scope>
    <source>
        <strain evidence="2 3">EV16P</strain>
    </source>
</reference>